<dbReference type="EMBL" id="QJKJ01006988">
    <property type="protein sequence ID" value="RDX84647.1"/>
    <property type="molecule type" value="Genomic_DNA"/>
</dbReference>
<name>A0A371G280_MUCPR</name>
<reference evidence="1" key="1">
    <citation type="submission" date="2018-05" db="EMBL/GenBank/DDBJ databases">
        <title>Draft genome of Mucuna pruriens seed.</title>
        <authorList>
            <person name="Nnadi N.E."/>
            <person name="Vos R."/>
            <person name="Hasami M.H."/>
            <person name="Devisetty U.K."/>
            <person name="Aguiy J.C."/>
        </authorList>
    </citation>
    <scope>NUCLEOTIDE SEQUENCE [LARGE SCALE GENOMIC DNA]</scope>
    <source>
        <strain evidence="1">JCA_2017</strain>
    </source>
</reference>
<organism evidence="1 2">
    <name type="scientific">Mucuna pruriens</name>
    <name type="common">Velvet bean</name>
    <name type="synonym">Dolichos pruriens</name>
    <dbReference type="NCBI Taxonomy" id="157652"/>
    <lineage>
        <taxon>Eukaryota</taxon>
        <taxon>Viridiplantae</taxon>
        <taxon>Streptophyta</taxon>
        <taxon>Embryophyta</taxon>
        <taxon>Tracheophyta</taxon>
        <taxon>Spermatophyta</taxon>
        <taxon>Magnoliopsida</taxon>
        <taxon>eudicotyledons</taxon>
        <taxon>Gunneridae</taxon>
        <taxon>Pentapetalae</taxon>
        <taxon>rosids</taxon>
        <taxon>fabids</taxon>
        <taxon>Fabales</taxon>
        <taxon>Fabaceae</taxon>
        <taxon>Papilionoideae</taxon>
        <taxon>50 kb inversion clade</taxon>
        <taxon>NPAAA clade</taxon>
        <taxon>indigoferoid/millettioid clade</taxon>
        <taxon>Phaseoleae</taxon>
        <taxon>Mucuna</taxon>
    </lineage>
</organism>
<dbReference type="AlphaFoldDB" id="A0A371G280"/>
<protein>
    <submittedName>
        <fullName evidence="1">Uncharacterized protein</fullName>
    </submittedName>
</protein>
<dbReference type="Proteomes" id="UP000257109">
    <property type="component" value="Unassembled WGS sequence"/>
</dbReference>
<evidence type="ECO:0000313" key="2">
    <source>
        <dbReference type="Proteomes" id="UP000257109"/>
    </source>
</evidence>
<feature type="non-terminal residue" evidence="1">
    <location>
        <position position="1"/>
    </location>
</feature>
<gene>
    <name evidence="1" type="ORF">CR513_34281</name>
</gene>
<keyword evidence="2" id="KW-1185">Reference proteome</keyword>
<proteinExistence type="predicted"/>
<sequence length="63" mass="7350">MAHRSFSLTLTISDKFLLFVKYVDLPSFPCKDPIGRVAKAETYFICMEGMTWHWFKVPHEANP</sequence>
<accession>A0A371G280</accession>
<comment type="caution">
    <text evidence="1">The sequence shown here is derived from an EMBL/GenBank/DDBJ whole genome shotgun (WGS) entry which is preliminary data.</text>
</comment>
<evidence type="ECO:0000313" key="1">
    <source>
        <dbReference type="EMBL" id="RDX84647.1"/>
    </source>
</evidence>